<comment type="caution">
    <text evidence="2">The sequence shown here is derived from an EMBL/GenBank/DDBJ whole genome shotgun (WGS) entry which is preliminary data.</text>
</comment>
<dbReference type="AlphaFoldDB" id="A0A699TXR3"/>
<name>A0A699TXR3_TANCI</name>
<organism evidence="2">
    <name type="scientific">Tanacetum cinerariifolium</name>
    <name type="common">Dalmatian daisy</name>
    <name type="synonym">Chrysanthemum cinerariifolium</name>
    <dbReference type="NCBI Taxonomy" id="118510"/>
    <lineage>
        <taxon>Eukaryota</taxon>
        <taxon>Viridiplantae</taxon>
        <taxon>Streptophyta</taxon>
        <taxon>Embryophyta</taxon>
        <taxon>Tracheophyta</taxon>
        <taxon>Spermatophyta</taxon>
        <taxon>Magnoliopsida</taxon>
        <taxon>eudicotyledons</taxon>
        <taxon>Gunneridae</taxon>
        <taxon>Pentapetalae</taxon>
        <taxon>asterids</taxon>
        <taxon>campanulids</taxon>
        <taxon>Asterales</taxon>
        <taxon>Asteraceae</taxon>
        <taxon>Asteroideae</taxon>
        <taxon>Anthemideae</taxon>
        <taxon>Anthemidinae</taxon>
        <taxon>Tanacetum</taxon>
    </lineage>
</organism>
<dbReference type="EMBL" id="BKCJ011282241">
    <property type="protein sequence ID" value="GFD14827.1"/>
    <property type="molecule type" value="Genomic_DNA"/>
</dbReference>
<gene>
    <name evidence="2" type="ORF">Tci_886796</name>
</gene>
<accession>A0A699TXR3</accession>
<reference evidence="2" key="1">
    <citation type="journal article" date="2019" name="Sci. Rep.">
        <title>Draft genome of Tanacetum cinerariifolium, the natural source of mosquito coil.</title>
        <authorList>
            <person name="Yamashiro T."/>
            <person name="Shiraishi A."/>
            <person name="Satake H."/>
            <person name="Nakayama K."/>
        </authorList>
    </citation>
    <scope>NUCLEOTIDE SEQUENCE</scope>
</reference>
<sequence>MDGAVHTYKAHLVAKGYTQTLVIDYEETFSPIVDIRDVNILIAIAAFYDYENWQMNIKLYSLTDISLKRSTWSNLKVLSIQNIQTEYAS</sequence>
<dbReference type="Pfam" id="PF07727">
    <property type="entry name" value="RVT_2"/>
    <property type="match status" value="1"/>
</dbReference>
<protein>
    <submittedName>
        <fullName evidence="2">Putative retrotransposon Ty1-copia subclass protein</fullName>
    </submittedName>
</protein>
<evidence type="ECO:0000313" key="2">
    <source>
        <dbReference type="EMBL" id="GFD14827.1"/>
    </source>
</evidence>
<feature type="domain" description="Reverse transcriptase Ty1/copia-type" evidence="1">
    <location>
        <begin position="6"/>
        <end position="58"/>
    </location>
</feature>
<proteinExistence type="predicted"/>
<dbReference type="InterPro" id="IPR013103">
    <property type="entry name" value="RVT_2"/>
</dbReference>
<evidence type="ECO:0000259" key="1">
    <source>
        <dbReference type="Pfam" id="PF07727"/>
    </source>
</evidence>